<dbReference type="GO" id="GO:0010181">
    <property type="term" value="F:FMN binding"/>
    <property type="evidence" value="ECO:0007669"/>
    <property type="project" value="InterPro"/>
</dbReference>
<proteinExistence type="inferred from homology"/>
<evidence type="ECO:0000256" key="2">
    <source>
        <dbReference type="ARBA" id="ARBA00005979"/>
    </source>
</evidence>
<evidence type="ECO:0000313" key="9">
    <source>
        <dbReference type="Proteomes" id="UP000283530"/>
    </source>
</evidence>
<gene>
    <name evidence="8" type="ORF">CKAN_00724800</name>
</gene>
<dbReference type="FunFam" id="3.20.20.70:FF:000073">
    <property type="entry name" value="12-oxophytodienoate reductase 3"/>
    <property type="match status" value="4"/>
</dbReference>
<evidence type="ECO:0000313" key="8">
    <source>
        <dbReference type="EMBL" id="RWR78704.1"/>
    </source>
</evidence>
<dbReference type="SUPFAM" id="SSF51395">
    <property type="entry name" value="FMN-linked oxidoreductases"/>
    <property type="match status" value="5"/>
</dbReference>
<evidence type="ECO:0000256" key="6">
    <source>
        <dbReference type="ARBA" id="ARBA00023002"/>
    </source>
</evidence>
<reference evidence="8 9" key="1">
    <citation type="journal article" date="2019" name="Nat. Plants">
        <title>Stout camphor tree genome fills gaps in understanding of flowering plant genome evolution.</title>
        <authorList>
            <person name="Chaw S.M."/>
            <person name="Liu Y.C."/>
            <person name="Wu Y.W."/>
            <person name="Wang H.Y."/>
            <person name="Lin C.I."/>
            <person name="Wu C.S."/>
            <person name="Ke H.M."/>
            <person name="Chang L.Y."/>
            <person name="Hsu C.Y."/>
            <person name="Yang H.T."/>
            <person name="Sudianto E."/>
            <person name="Hsu M.H."/>
            <person name="Wu K.P."/>
            <person name="Wang L.N."/>
            <person name="Leebens-Mack J.H."/>
            <person name="Tsai I.J."/>
        </authorList>
    </citation>
    <scope>NUCLEOTIDE SEQUENCE [LARGE SCALE GENOMIC DNA]</scope>
    <source>
        <strain evidence="9">cv. Chaw 1501</strain>
        <tissue evidence="8">Young leaves</tissue>
    </source>
</reference>
<evidence type="ECO:0000259" key="7">
    <source>
        <dbReference type="Pfam" id="PF00724"/>
    </source>
</evidence>
<comment type="similarity">
    <text evidence="2">Belongs to the NADH:flavin oxidoreductase/NADH oxidase family.</text>
</comment>
<evidence type="ECO:0000256" key="4">
    <source>
        <dbReference type="ARBA" id="ARBA00022643"/>
    </source>
</evidence>
<keyword evidence="4" id="KW-0288">FMN</keyword>
<feature type="domain" description="NADH:flavin oxidoreductase/NADH oxidase N-terminal" evidence="7">
    <location>
        <begin position="1358"/>
        <end position="1690"/>
    </location>
</feature>
<dbReference type="STRING" id="337451.A0A443NJL1"/>
<dbReference type="OrthoDB" id="1663137at2759"/>
<feature type="domain" description="NADH:flavin oxidoreductase/NADH oxidase N-terminal" evidence="7">
    <location>
        <begin position="11"/>
        <end position="329"/>
    </location>
</feature>
<dbReference type="EMBL" id="QPKB01000003">
    <property type="protein sequence ID" value="RWR78704.1"/>
    <property type="molecule type" value="Genomic_DNA"/>
</dbReference>
<dbReference type="Gene3D" id="3.20.20.70">
    <property type="entry name" value="Aldolase class I"/>
    <property type="match status" value="6"/>
</dbReference>
<dbReference type="Proteomes" id="UP000283530">
    <property type="component" value="Unassembled WGS sequence"/>
</dbReference>
<dbReference type="InterPro" id="IPR013785">
    <property type="entry name" value="Aldolase_TIM"/>
</dbReference>
<comment type="cofactor">
    <cofactor evidence="1">
        <name>FMN</name>
        <dbReference type="ChEBI" id="CHEBI:58210"/>
    </cofactor>
</comment>
<dbReference type="InterPro" id="IPR001155">
    <property type="entry name" value="OxRdtase_FMN_N"/>
</dbReference>
<sequence>MVEIPLLTRYKMGDFHLSHRIVLPPLVRMRSYGGIPQPHAILYYSQRASKGGLLIAEATGISDTSKEFLNTPGIWTKEQVEAWKPIVEAVHKKGGIFFCQLIHVGRVSNYGLQPNGQAPISSTDKGLTTTTEWSPPRRLRIDEIPQIVNDFRLAARNVIEAGFDGVEIHGAHGYLIDQFLKDQVNDRTDGYGGSLANRSRFALEVVEAVVNEIGSNRVGIRLSPFSDYMDAVDSNPEALGLHVVEALNKYGILYCHIVEPRISGIEERDDPRSLLPMRKAFKGTFIAAGGYDRESGNRAIADNHADLIAYGRLFLANPDLPKRFELDAPLNKYDRSTFYTSDPVVGYTDYPFLDSLKAAETMVEIPLLTPYKMGDFRLSHRIVLPPLVRMRSYGGIPQPHAILYYSQRASKGGLLIAEATGISDTSKAFLNTPGIWTKDQVEAWKPIVEAVHKKGGIFFCQLIHVGRVSNYAPISSTDKGLTTTTEWSPPRRLRIDEIPQIVNDFRLAARNAIEAGFDGVEIHGAHGYLIDQFLKDQVNDRTDDYGGSLANRSRFALEVVEAVVNEIGSNRVGIRLSPFSDYMDAVDLNPEALGLHVVEALNEYGILYCHIVEPRISGIEERDDPRSLLPMRKAFKGTFIAAGGYDRESGNRAIADNHADLIAYGRLFLANPDLLKRFELDAPLNKHDRKTMVEIPLLTPYKMGDFHLSHRIVLPPLVRMRSYGGIPQPHAILYYSQRATKGGLLIAEATGISDTSKDTDKGLTTTTEWSPPRRLRIDEMPLIVNDFRLAARNAIEAGFDGVEIHGAHGYLIDQFLKDQVNDRTDDYGGSLANRSRFAFEVVEAVANEIGSNRVGIRLSPFSDYREAVDSNPEALGLHIVEALNKYRILYCHIVEPRISGFEERDDPRSLLPMRKAFKGTFIAAGGYDRERGNRAIADNHADLIAYGRLFLANPDLPKRFELDAPLNKYDRSTFYTSDPVVGYTDYPFLDSLKTMVEIPLLTPYKMGDFRLSHRIVLPPLVRMRSYGGIPQPHAILYYSQRASKGGLLIAEATGISDTSQAFLNTPGIWTKEQVEAWKPIVEAVHKKGGIFFCQLVHVGRVSNYGLQPNGQAPISSTDKGLTTTTEWSPPRRLRIDEIPQIVNDFRLAARNAIEAGFDGVEIHGAHGCLIDQFLKDQVNDRTDDYGGSLANRSRFALEVVEAVVNEIGSNRVGIRLSPFSDYMDAVDSDPEALGLHVVEALNKYGILYCHIVEPRISGFEERHDFRSLLPMRKAFKGTFIAAGGYDRESGNRAIADNYADLIGYGRLFLANPDLPKRFELDAPLNKYDRSTFYTTDPVVGYTDYPFLDSLMSASEIPLMSPYQMGKFQLSHRIVLAPLTRQRSFGNIPQPHAILYYSQRTTKGGLLIAEATGVSDTAQGYPETPGIWTKKQVQAWKPIVDAVHEKGGIFFCQLWHVGRVSNYGFQPNEQAPISSTDKGLSPQLRANGIDLAEFSPPRRLRVDEIPQIINDFRVAARNAIVAGFDGVEIHGAHGYLLDQFMKDQVNDRTDEYGGSLENRCRFPLEVVEAVANEIGADRVGIRLSPFADYMDSGDSDPEALGLYMAKSLNKYGILFCHMVEPRMAKVNLVVETPYSLKPMREAFKGTLIAAGGYNREQGNSSIANNYADLVAYGRLFLANPDLPRRFELDAPLNKYNRDTFYAPDPVIGYTDYPFLESTA</sequence>
<dbReference type="CDD" id="cd02933">
    <property type="entry name" value="OYE_like_FMN"/>
    <property type="match status" value="5"/>
</dbReference>
<keyword evidence="3" id="KW-0285">Flavoprotein</keyword>
<keyword evidence="6" id="KW-0560">Oxidoreductase</keyword>
<dbReference type="PANTHER" id="PTHR22893">
    <property type="entry name" value="NADH OXIDOREDUCTASE-RELATED"/>
    <property type="match status" value="1"/>
</dbReference>
<dbReference type="GO" id="GO:0016491">
    <property type="term" value="F:oxidoreductase activity"/>
    <property type="evidence" value="ECO:0007669"/>
    <property type="project" value="UniProtKB-KW"/>
</dbReference>
<dbReference type="InterPro" id="IPR045247">
    <property type="entry name" value="Oye-like"/>
</dbReference>
<feature type="domain" description="NADH:flavin oxidoreductase/NADH oxidase N-terminal" evidence="7">
    <location>
        <begin position="367"/>
        <end position="683"/>
    </location>
</feature>
<evidence type="ECO:0000256" key="5">
    <source>
        <dbReference type="ARBA" id="ARBA00022857"/>
    </source>
</evidence>
<protein>
    <submittedName>
        <fullName evidence="8">12-oxophytodienoate reductase 1</fullName>
    </submittedName>
</protein>
<organism evidence="8 9">
    <name type="scientific">Cinnamomum micranthum f. kanehirae</name>
    <dbReference type="NCBI Taxonomy" id="337451"/>
    <lineage>
        <taxon>Eukaryota</taxon>
        <taxon>Viridiplantae</taxon>
        <taxon>Streptophyta</taxon>
        <taxon>Embryophyta</taxon>
        <taxon>Tracheophyta</taxon>
        <taxon>Spermatophyta</taxon>
        <taxon>Magnoliopsida</taxon>
        <taxon>Magnoliidae</taxon>
        <taxon>Laurales</taxon>
        <taxon>Lauraceae</taxon>
        <taxon>Cinnamomum</taxon>
    </lineage>
</organism>
<accession>A0A443NJL1</accession>
<feature type="domain" description="NADH:flavin oxidoreductase/NADH oxidase N-terminal" evidence="7">
    <location>
        <begin position="1000"/>
        <end position="1323"/>
    </location>
</feature>
<feature type="domain" description="NADH:flavin oxidoreductase/NADH oxidase N-terminal" evidence="7">
    <location>
        <begin position="772"/>
        <end position="965"/>
    </location>
</feature>
<evidence type="ECO:0000256" key="1">
    <source>
        <dbReference type="ARBA" id="ARBA00001917"/>
    </source>
</evidence>
<keyword evidence="5" id="KW-0521">NADP</keyword>
<dbReference type="Pfam" id="PF00724">
    <property type="entry name" value="Oxidored_FMN"/>
    <property type="match status" value="6"/>
</dbReference>
<name>A0A443NJL1_9MAGN</name>
<comment type="caution">
    <text evidence="8">The sequence shown here is derived from an EMBL/GenBank/DDBJ whole genome shotgun (WGS) entry which is preliminary data.</text>
</comment>
<feature type="domain" description="NADH:flavin oxidoreductase/NADH oxidase N-terminal" evidence="7">
    <location>
        <begin position="697"/>
        <end position="762"/>
    </location>
</feature>
<dbReference type="PANTHER" id="PTHR22893:SF91">
    <property type="entry name" value="NADPH DEHYDROGENASE 2-RELATED"/>
    <property type="match status" value="1"/>
</dbReference>
<evidence type="ECO:0000256" key="3">
    <source>
        <dbReference type="ARBA" id="ARBA00022630"/>
    </source>
</evidence>
<keyword evidence="9" id="KW-1185">Reference proteome</keyword>